<dbReference type="RefSeq" id="WP_140781295.1">
    <property type="nucleotide sequence ID" value="NZ_VFSS01000005.1"/>
</dbReference>
<organism evidence="2 3">
    <name type="scientific">[Mycoplasma] falconis</name>
    <dbReference type="NCBI Taxonomy" id="92403"/>
    <lineage>
        <taxon>Bacteria</taxon>
        <taxon>Bacillati</taxon>
        <taxon>Mycoplasmatota</taxon>
        <taxon>Mycoplasmoidales</taxon>
        <taxon>Metamycoplasmataceae</taxon>
        <taxon>Metamycoplasma</taxon>
    </lineage>
</organism>
<accession>A0A501X9T6</accession>
<dbReference type="Pfam" id="PF11074">
    <property type="entry name" value="DUF2779"/>
    <property type="match status" value="1"/>
</dbReference>
<keyword evidence="3" id="KW-1185">Reference proteome</keyword>
<name>A0A501X9T6_9BACT</name>
<dbReference type="NCBIfam" id="NF045869">
    <property type="entry name" value="UU173_fam"/>
    <property type="match status" value="1"/>
</dbReference>
<comment type="caution">
    <text evidence="2">The sequence shown here is derived from an EMBL/GenBank/DDBJ whole genome shotgun (WGS) entry which is preliminary data.</text>
</comment>
<evidence type="ECO:0000313" key="3">
    <source>
        <dbReference type="Proteomes" id="UP000319776"/>
    </source>
</evidence>
<dbReference type="AlphaFoldDB" id="A0A501X9T6"/>
<evidence type="ECO:0000259" key="1">
    <source>
        <dbReference type="Pfam" id="PF11074"/>
    </source>
</evidence>
<reference evidence="2 3" key="1">
    <citation type="submission" date="2019-06" db="EMBL/GenBank/DDBJ databases">
        <title>Mycoplasma falconis type strain whole genome sequence.</title>
        <authorList>
            <person name="Spergser J."/>
        </authorList>
    </citation>
    <scope>NUCLEOTIDE SEQUENCE [LARGE SCALE GENOMIC DNA]</scope>
    <source>
        <strain evidence="2 3">ATCC 51372</strain>
    </source>
</reference>
<dbReference type="InterPro" id="IPR021301">
    <property type="entry name" value="DUF2779"/>
</dbReference>
<sequence length="744" mass="86623">MKNNKPKYHTYREFEGLNRMRPYLVFNKNFLENEDESDDEFEESKSDEYSNWDMDFNPVNEIIEQHFINNLDEDQAKKIDTLNSTGEKFLYIKQLYHNDDKFHNKINKEIYEILLSNYEQFKISRTGIELVESRAKTFLNSFYKQKYGLDFAIKTIKAKDKLKDKIEFTLNALKKDCLIINPVFVFENVISKPFYYDSKEKALGILLYSSATKFKNILRAYYDVNVFQKATNIKINKVYLVKPEFVLNRDIQKGEITFGLSEYAKTTKSKFSASSLAKELNQKELVSTASVLELRDKINGKILSCRSKQEAKTIIQHIDENLSSIFDFSADENNFNETSDNKSFSKYKCDFNKFLTKMKQFDLDQWIDAKQLDGNFDSGNDLVDNLGGSDKYYSDLLTYYYPQIENLKEAGKCLIKLLINDVDKSTNASEQFLHPAFANFYNHNKVAISPDIESHEVYLALKEKDAKIVWFDYEGVTLPVPLINYFAGWKQLVCQTSIIKTLNGEIIDSADYIYDPKNYSYLSIIKMIEDLYDKDAKYYVVFNKTYEKSRLLESIEILSEYLKDGSISFDKFNEIKNKVYEIVGNPDQISSNSKISGKLVDLVDLYYLNSKNPYDIKKTPVLIAYNKHRYSIKKIEKFATHFADELGLNIKHIIKPYAELEVKNGSMALQLATARAVPSGIGDNEWLDLTSKLKKYCHNDVLAMIMSFELIEELLKKDKVKYFNNYQELLAESLLTNVKKPKKK</sequence>
<dbReference type="Proteomes" id="UP000319776">
    <property type="component" value="Unassembled WGS sequence"/>
</dbReference>
<evidence type="ECO:0000313" key="2">
    <source>
        <dbReference type="EMBL" id="TPE57348.1"/>
    </source>
</evidence>
<gene>
    <name evidence="2" type="ORF">FJO69_01830</name>
</gene>
<feature type="domain" description="DUF2779" evidence="1">
    <location>
        <begin position="469"/>
        <end position="605"/>
    </location>
</feature>
<proteinExistence type="predicted"/>
<protein>
    <submittedName>
        <fullName evidence="2">DUF2779 domain-containing protein</fullName>
    </submittedName>
</protein>
<dbReference type="EMBL" id="VFSS01000005">
    <property type="protein sequence ID" value="TPE57348.1"/>
    <property type="molecule type" value="Genomic_DNA"/>
</dbReference>
<dbReference type="OrthoDB" id="9783873at2"/>